<dbReference type="AlphaFoldDB" id="A0A8K0T351"/>
<protein>
    <submittedName>
        <fullName evidence="2">Uncharacterized protein</fullName>
    </submittedName>
</protein>
<feature type="transmembrane region" description="Helical" evidence="1">
    <location>
        <begin position="52"/>
        <end position="73"/>
    </location>
</feature>
<organism evidence="2 3">
    <name type="scientific">Stachybotrys elegans</name>
    <dbReference type="NCBI Taxonomy" id="80388"/>
    <lineage>
        <taxon>Eukaryota</taxon>
        <taxon>Fungi</taxon>
        <taxon>Dikarya</taxon>
        <taxon>Ascomycota</taxon>
        <taxon>Pezizomycotina</taxon>
        <taxon>Sordariomycetes</taxon>
        <taxon>Hypocreomycetidae</taxon>
        <taxon>Hypocreales</taxon>
        <taxon>Stachybotryaceae</taxon>
        <taxon>Stachybotrys</taxon>
    </lineage>
</organism>
<evidence type="ECO:0000313" key="2">
    <source>
        <dbReference type="EMBL" id="KAH7326225.1"/>
    </source>
</evidence>
<sequence length="152" mass="17322">MGYHGHFERDQADNKGLTRAQEQDQASVLVAQLKKQRRYEFSYDVQTQVQRYCFVLLCFAVVSWCLVRLGPLIASNGSQIFTTGHDVTVLQLLMSIFITILLLFLSTVCGCIGCWGTRHHQTVSGLYCFHLKPHTSFIIMMRKRVCSVGCKQ</sequence>
<reference evidence="2" key="1">
    <citation type="journal article" date="2021" name="Nat. Commun.">
        <title>Genetic determinants of endophytism in the Arabidopsis root mycobiome.</title>
        <authorList>
            <person name="Mesny F."/>
            <person name="Miyauchi S."/>
            <person name="Thiergart T."/>
            <person name="Pickel B."/>
            <person name="Atanasova L."/>
            <person name="Karlsson M."/>
            <person name="Huettel B."/>
            <person name="Barry K.W."/>
            <person name="Haridas S."/>
            <person name="Chen C."/>
            <person name="Bauer D."/>
            <person name="Andreopoulos W."/>
            <person name="Pangilinan J."/>
            <person name="LaButti K."/>
            <person name="Riley R."/>
            <person name="Lipzen A."/>
            <person name="Clum A."/>
            <person name="Drula E."/>
            <person name="Henrissat B."/>
            <person name="Kohler A."/>
            <person name="Grigoriev I.V."/>
            <person name="Martin F.M."/>
            <person name="Hacquard S."/>
        </authorList>
    </citation>
    <scope>NUCLEOTIDE SEQUENCE</scope>
    <source>
        <strain evidence="2">MPI-CAGE-CH-0235</strain>
    </source>
</reference>
<accession>A0A8K0T351</accession>
<gene>
    <name evidence="2" type="ORF">B0I35DRAFT_129245</name>
</gene>
<proteinExistence type="predicted"/>
<dbReference type="Proteomes" id="UP000813444">
    <property type="component" value="Unassembled WGS sequence"/>
</dbReference>
<dbReference type="EMBL" id="JAGPNK010000002">
    <property type="protein sequence ID" value="KAH7326225.1"/>
    <property type="molecule type" value="Genomic_DNA"/>
</dbReference>
<name>A0A8K0T351_9HYPO</name>
<keyword evidence="1" id="KW-0812">Transmembrane</keyword>
<keyword evidence="3" id="KW-1185">Reference proteome</keyword>
<evidence type="ECO:0000313" key="3">
    <source>
        <dbReference type="Proteomes" id="UP000813444"/>
    </source>
</evidence>
<comment type="caution">
    <text evidence="2">The sequence shown here is derived from an EMBL/GenBank/DDBJ whole genome shotgun (WGS) entry which is preliminary data.</text>
</comment>
<feature type="transmembrane region" description="Helical" evidence="1">
    <location>
        <begin position="93"/>
        <end position="115"/>
    </location>
</feature>
<evidence type="ECO:0000256" key="1">
    <source>
        <dbReference type="SAM" id="Phobius"/>
    </source>
</evidence>
<keyword evidence="1" id="KW-1133">Transmembrane helix</keyword>
<keyword evidence="1" id="KW-0472">Membrane</keyword>